<dbReference type="GO" id="GO:0015891">
    <property type="term" value="P:siderophore transport"/>
    <property type="evidence" value="ECO:0007669"/>
    <property type="project" value="InterPro"/>
</dbReference>
<comment type="subcellular location">
    <subcellularLocation>
        <location evidence="1 10">Cell inner membrane</location>
        <topology evidence="1 10">Single-pass membrane protein</topology>
        <orientation evidence="1 10">Periplasmic side</orientation>
    </subcellularLocation>
</comment>
<dbReference type="GO" id="GO:0055085">
    <property type="term" value="P:transmembrane transport"/>
    <property type="evidence" value="ECO:0007669"/>
    <property type="project" value="InterPro"/>
</dbReference>
<dbReference type="InterPro" id="IPR037682">
    <property type="entry name" value="TonB_C"/>
</dbReference>
<dbReference type="PANTHER" id="PTHR33446">
    <property type="entry name" value="PROTEIN TONB-RELATED"/>
    <property type="match status" value="1"/>
</dbReference>
<dbReference type="AlphaFoldDB" id="A0A3N3DT67"/>
<comment type="caution">
    <text evidence="12">The sequence shown here is derived from an EMBL/GenBank/DDBJ whole genome shotgun (WGS) entry which is preliminary data.</text>
</comment>
<comment type="function">
    <text evidence="10">Interacts with outer membrane receptor proteins that carry out high-affinity binding and energy dependent uptake into the periplasmic space of specific substrates. It could act to transduce energy from the cytoplasmic membrane to specific energy-requiring processes in the outer membrane, resulting in the release into the periplasm of ligands bound by these outer membrane proteins.</text>
</comment>
<sequence>MSLLLQTPSLKRCWYHQPLLFALLINLALVGLMYWLTIGNQNMSRTKPVSLSTVFQARQTESVEPEMEPLFEVSQAPQSASMPPPPMALNVTSLEFDSSVTIPNIKVPLETSKPNLQMVSLTFSPQGNGLGSVMTSAMAQAKPVFQIPPQYPAKAKQNGIEGHVTLDLLVDASGRAQDIKVVEETPVGVFARSAKRAVIRWRFAAPEESQWQRITIRYELEK</sequence>
<dbReference type="PRINTS" id="PR01374">
    <property type="entry name" value="TONBPROTEIN"/>
</dbReference>
<evidence type="ECO:0000256" key="2">
    <source>
        <dbReference type="ARBA" id="ARBA00006555"/>
    </source>
</evidence>
<dbReference type="InterPro" id="IPR003538">
    <property type="entry name" value="TonB"/>
</dbReference>
<keyword evidence="5 10" id="KW-0997">Cell inner membrane</keyword>
<dbReference type="Proteomes" id="UP000278792">
    <property type="component" value="Unassembled WGS sequence"/>
</dbReference>
<organism evidence="12 13">
    <name type="scientific">Vibrio ponticus</name>
    <dbReference type="NCBI Taxonomy" id="265668"/>
    <lineage>
        <taxon>Bacteria</taxon>
        <taxon>Pseudomonadati</taxon>
        <taxon>Pseudomonadota</taxon>
        <taxon>Gammaproteobacteria</taxon>
        <taxon>Vibrionales</taxon>
        <taxon>Vibrionaceae</taxon>
        <taxon>Vibrio</taxon>
    </lineage>
</organism>
<evidence type="ECO:0000313" key="12">
    <source>
        <dbReference type="EMBL" id="ROV57694.1"/>
    </source>
</evidence>
<feature type="domain" description="TonB C-terminal" evidence="11">
    <location>
        <begin position="136"/>
        <end position="222"/>
    </location>
</feature>
<dbReference type="SUPFAM" id="SSF74653">
    <property type="entry name" value="TolA/TonB C-terminal domain"/>
    <property type="match status" value="1"/>
</dbReference>
<dbReference type="InterPro" id="IPR051045">
    <property type="entry name" value="TonB-dependent_transducer"/>
</dbReference>
<evidence type="ECO:0000256" key="3">
    <source>
        <dbReference type="ARBA" id="ARBA00022448"/>
    </source>
</evidence>
<evidence type="ECO:0000256" key="5">
    <source>
        <dbReference type="ARBA" id="ARBA00022519"/>
    </source>
</evidence>
<dbReference type="Pfam" id="PF03544">
    <property type="entry name" value="TonB_C"/>
    <property type="match status" value="1"/>
</dbReference>
<dbReference type="GO" id="GO:0031992">
    <property type="term" value="F:energy transducer activity"/>
    <property type="evidence" value="ECO:0007669"/>
    <property type="project" value="InterPro"/>
</dbReference>
<proteinExistence type="inferred from homology"/>
<protein>
    <recommendedName>
        <fullName evidence="10">Protein TonB</fullName>
    </recommendedName>
</protein>
<comment type="similarity">
    <text evidence="2 10">Belongs to the TonB family.</text>
</comment>
<dbReference type="GO" id="GO:0005886">
    <property type="term" value="C:plasma membrane"/>
    <property type="evidence" value="ECO:0007669"/>
    <property type="project" value="UniProtKB-SubCell"/>
</dbReference>
<name>A0A3N3DT67_9VIBR</name>
<keyword evidence="4 10" id="KW-1003">Cell membrane</keyword>
<keyword evidence="9 10" id="KW-0472">Membrane</keyword>
<evidence type="ECO:0000256" key="9">
    <source>
        <dbReference type="ARBA" id="ARBA00023136"/>
    </source>
</evidence>
<evidence type="ECO:0000256" key="1">
    <source>
        <dbReference type="ARBA" id="ARBA00004383"/>
    </source>
</evidence>
<dbReference type="PANTHER" id="PTHR33446:SF14">
    <property type="entry name" value="PROTEIN TONB"/>
    <property type="match status" value="1"/>
</dbReference>
<keyword evidence="10" id="KW-0735">Signal-anchor</keyword>
<evidence type="ECO:0000256" key="10">
    <source>
        <dbReference type="RuleBase" id="RU362123"/>
    </source>
</evidence>
<gene>
    <name evidence="12" type="ORF">EGH82_21870</name>
</gene>
<evidence type="ECO:0000256" key="6">
    <source>
        <dbReference type="ARBA" id="ARBA00022692"/>
    </source>
</evidence>
<keyword evidence="8 10" id="KW-1133">Transmembrane helix</keyword>
<dbReference type="EMBL" id="RKIK01000122">
    <property type="protein sequence ID" value="ROV57694.1"/>
    <property type="molecule type" value="Genomic_DNA"/>
</dbReference>
<keyword evidence="6 10" id="KW-0812">Transmembrane</keyword>
<feature type="transmembrane region" description="Helical" evidence="10">
    <location>
        <begin position="20"/>
        <end position="38"/>
    </location>
</feature>
<reference evidence="12 13" key="1">
    <citation type="submission" date="2018-11" db="EMBL/GenBank/DDBJ databases">
        <title>Vibrio ponticus strain CAIM 1751 pathogenic for the snapper Lutjanus guttatus.</title>
        <authorList>
            <person name="Soto-Rodriguez S."/>
            <person name="Lozano-Olvera R."/>
            <person name="Gomez-Gil B."/>
        </authorList>
    </citation>
    <scope>NUCLEOTIDE SEQUENCE [LARGE SCALE GENOMIC DNA]</scope>
    <source>
        <strain evidence="12 13">CAIM 1751</strain>
    </source>
</reference>
<dbReference type="InterPro" id="IPR006260">
    <property type="entry name" value="TonB/TolA_C"/>
</dbReference>
<evidence type="ECO:0000259" key="11">
    <source>
        <dbReference type="PROSITE" id="PS52015"/>
    </source>
</evidence>
<evidence type="ECO:0000313" key="13">
    <source>
        <dbReference type="Proteomes" id="UP000278792"/>
    </source>
</evidence>
<dbReference type="GO" id="GO:0015031">
    <property type="term" value="P:protein transport"/>
    <property type="evidence" value="ECO:0007669"/>
    <property type="project" value="UniProtKB-UniRule"/>
</dbReference>
<dbReference type="GO" id="GO:0030288">
    <property type="term" value="C:outer membrane-bounded periplasmic space"/>
    <property type="evidence" value="ECO:0007669"/>
    <property type="project" value="InterPro"/>
</dbReference>
<dbReference type="NCBIfam" id="TIGR01352">
    <property type="entry name" value="tonB_Cterm"/>
    <property type="match status" value="1"/>
</dbReference>
<evidence type="ECO:0000256" key="7">
    <source>
        <dbReference type="ARBA" id="ARBA00022927"/>
    </source>
</evidence>
<keyword evidence="7 10" id="KW-0653">Protein transport</keyword>
<evidence type="ECO:0000256" key="4">
    <source>
        <dbReference type="ARBA" id="ARBA00022475"/>
    </source>
</evidence>
<evidence type="ECO:0000256" key="8">
    <source>
        <dbReference type="ARBA" id="ARBA00022989"/>
    </source>
</evidence>
<dbReference type="PROSITE" id="PS52015">
    <property type="entry name" value="TONB_CTD"/>
    <property type="match status" value="1"/>
</dbReference>
<keyword evidence="3 10" id="KW-0813">Transport</keyword>
<dbReference type="Gene3D" id="3.30.2420.10">
    <property type="entry name" value="TonB"/>
    <property type="match status" value="1"/>
</dbReference>
<accession>A0A3N3DT67</accession>